<comment type="caution">
    <text evidence="1">The sequence shown here is derived from an EMBL/GenBank/DDBJ whole genome shotgun (WGS) entry which is preliminary data.</text>
</comment>
<evidence type="ECO:0008006" key="3">
    <source>
        <dbReference type="Google" id="ProtNLM"/>
    </source>
</evidence>
<evidence type="ECO:0000313" key="1">
    <source>
        <dbReference type="EMBL" id="RDH85167.1"/>
    </source>
</evidence>
<dbReference type="PANTHER" id="PTHR39431:SF1">
    <property type="entry name" value="FRPA_C-RELATED PROTEIN"/>
    <property type="match status" value="1"/>
</dbReference>
<keyword evidence="2" id="KW-1185">Reference proteome</keyword>
<evidence type="ECO:0000313" key="2">
    <source>
        <dbReference type="Proteomes" id="UP000254771"/>
    </source>
</evidence>
<reference evidence="1 2" key="1">
    <citation type="journal article" date="2018" name="ISME J.">
        <title>Endosymbiont genomes yield clues of tubeworm success.</title>
        <authorList>
            <person name="Li Y."/>
            <person name="Liles M.R."/>
            <person name="Halanych K.M."/>
        </authorList>
    </citation>
    <scope>NUCLEOTIDE SEQUENCE [LARGE SCALE GENOMIC DNA]</scope>
    <source>
        <strain evidence="1">A1462</strain>
    </source>
</reference>
<proteinExistence type="predicted"/>
<dbReference type="Proteomes" id="UP000254771">
    <property type="component" value="Unassembled WGS sequence"/>
</dbReference>
<accession>A0A370DLH2</accession>
<sequence length="358" mass="39195">MKIADSMVQLTASHERVERHERREHLEFWRNGEASQAVGAGQAPQGLRRRAEVLMNQLEPPGVEISAAAKALQPERVEAEPGEMDPLADLEISLLKLLVERFTGKELKVYSPNDLKPVDTELDEPAVGGGSESGESVGFGLVYDFYESHYEAESAHFSAEGAVRAEDGREINFQVSMNLSREFLSETSFSLRAGEALKDPLVLNFNGSAVELGEADFHFDLDLDGREDQIAFVRPGSGFLALDRNGDGKINDGGELFGPTSGNGFIELAAFDEDGNRWIDENDSVYDRLRIWTRDGQGNDQLMALGQKGVGAIYLGSVDTPFELNNSENQQLGQIRSSGVFLEEEGGVGTIQQLDLVV</sequence>
<dbReference type="AlphaFoldDB" id="A0A370DLH2"/>
<dbReference type="PANTHER" id="PTHR39431">
    <property type="entry name" value="FRPA/C-RELATED PROTEIN"/>
    <property type="match status" value="1"/>
</dbReference>
<gene>
    <name evidence="1" type="ORF">DIZ78_11670</name>
</gene>
<name>A0A370DLH2_9GAMM</name>
<organism evidence="1 2">
    <name type="scientific">endosymbiont of Escarpia spicata</name>
    <dbReference type="NCBI Taxonomy" id="2200908"/>
    <lineage>
        <taxon>Bacteria</taxon>
        <taxon>Pseudomonadati</taxon>
        <taxon>Pseudomonadota</taxon>
        <taxon>Gammaproteobacteria</taxon>
        <taxon>sulfur-oxidizing symbionts</taxon>
    </lineage>
</organism>
<dbReference type="EMBL" id="QFXE01000014">
    <property type="protein sequence ID" value="RDH85167.1"/>
    <property type="molecule type" value="Genomic_DNA"/>
</dbReference>
<protein>
    <recommendedName>
        <fullName evidence="3">VCBS repeat-containing protein</fullName>
    </recommendedName>
</protein>